<feature type="compositionally biased region" description="Basic and acidic residues" evidence="6">
    <location>
        <begin position="879"/>
        <end position="896"/>
    </location>
</feature>
<evidence type="ECO:0000313" key="8">
    <source>
        <dbReference type="Proteomes" id="UP001182556"/>
    </source>
</evidence>
<evidence type="ECO:0000256" key="4">
    <source>
        <dbReference type="ARBA" id="ARBA00044511"/>
    </source>
</evidence>
<proteinExistence type="inferred from homology"/>
<dbReference type="Pfam" id="PF13041">
    <property type="entry name" value="PPR_2"/>
    <property type="match status" value="1"/>
</dbReference>
<dbReference type="EMBL" id="JAODAN010000002">
    <property type="protein sequence ID" value="KAK1926748.1"/>
    <property type="molecule type" value="Genomic_DNA"/>
</dbReference>
<organism evidence="7 8">
    <name type="scientific">Papiliotrema laurentii</name>
    <name type="common">Cryptococcus laurentii</name>
    <dbReference type="NCBI Taxonomy" id="5418"/>
    <lineage>
        <taxon>Eukaryota</taxon>
        <taxon>Fungi</taxon>
        <taxon>Dikarya</taxon>
        <taxon>Basidiomycota</taxon>
        <taxon>Agaricomycotina</taxon>
        <taxon>Tremellomycetes</taxon>
        <taxon>Tremellales</taxon>
        <taxon>Rhynchogastremaceae</taxon>
        <taxon>Papiliotrema</taxon>
    </lineage>
</organism>
<feature type="compositionally biased region" description="Polar residues" evidence="6">
    <location>
        <begin position="41"/>
        <end position="50"/>
    </location>
</feature>
<evidence type="ECO:0000313" key="7">
    <source>
        <dbReference type="EMBL" id="KAK1926748.1"/>
    </source>
</evidence>
<dbReference type="PANTHER" id="PTHR47936:SF1">
    <property type="entry name" value="PENTATRICOPEPTIDE REPEAT-CONTAINING PROTEIN GUN1, CHLOROPLASTIC"/>
    <property type="match status" value="1"/>
</dbReference>
<dbReference type="Gene3D" id="1.25.40.10">
    <property type="entry name" value="Tetratricopeptide repeat domain"/>
    <property type="match status" value="2"/>
</dbReference>
<evidence type="ECO:0000256" key="6">
    <source>
        <dbReference type="SAM" id="MobiDB-lite"/>
    </source>
</evidence>
<keyword evidence="2" id="KW-0677">Repeat</keyword>
<feature type="compositionally biased region" description="Basic and acidic residues" evidence="6">
    <location>
        <begin position="166"/>
        <end position="182"/>
    </location>
</feature>
<feature type="region of interest" description="Disordered" evidence="6">
    <location>
        <begin position="817"/>
        <end position="910"/>
    </location>
</feature>
<comment type="subunit">
    <text evidence="4">Binds to mitochondrial small subunit 15S rRNA.</text>
</comment>
<comment type="caution">
    <text evidence="7">The sequence shown here is derived from an EMBL/GenBank/DDBJ whole genome shotgun (WGS) entry which is preliminary data.</text>
</comment>
<name>A0AAD9FV51_PAPLA</name>
<dbReference type="PROSITE" id="PS51375">
    <property type="entry name" value="PPR"/>
    <property type="match status" value="1"/>
</dbReference>
<evidence type="ECO:0000256" key="1">
    <source>
        <dbReference type="ARBA" id="ARBA00006192"/>
    </source>
</evidence>
<feature type="compositionally biased region" description="Gly residues" evidence="6">
    <location>
        <begin position="97"/>
        <end position="129"/>
    </location>
</feature>
<accession>A0AAD9FV51</accession>
<dbReference type="InterPro" id="IPR002885">
    <property type="entry name" value="PPR_rpt"/>
</dbReference>
<feature type="region of interest" description="Disordered" evidence="6">
    <location>
        <begin position="29"/>
        <end position="185"/>
    </location>
</feature>
<evidence type="ECO:0000256" key="2">
    <source>
        <dbReference type="ARBA" id="ARBA00022737"/>
    </source>
</evidence>
<comment type="function">
    <text evidence="3">Regulates mitochondrial small subunit maturation by controlling 15S rRNA 5'-end processing. Localizes to the 5' precursor of the 15S rRNA in a position that is subsequently occupied by mS47 in the mature yeast mtSSU. Uses structure and sequence-specific RNA recognition, binding to a single-stranded region of the precursor and specifically recognizing bases -6 to -1. The exchange of Ccm1 for mS47 is coupled to the irreversible removal of precursor rRNA that is accompanied by conformational changes of the mitoribosomal proteins uS5m and mS26. These conformational changes signal completion of 5'-end rRNA processing through protection of the mature 5'-end of the 15S rRNA and stabilization of mS47. The removal of the 5' precursor together with the dissociation of Ccm1 may be catalyzed by the 5'-3' exoribonuclease Pet127. Involved in the specific removal of group I introns in mitochondrial encoded transcripts.</text>
</comment>
<evidence type="ECO:0000256" key="5">
    <source>
        <dbReference type="PROSITE-ProRule" id="PRU00708"/>
    </source>
</evidence>
<protein>
    <submittedName>
        <fullName evidence="7">Uncharacterized protein</fullName>
    </submittedName>
</protein>
<feature type="compositionally biased region" description="Acidic residues" evidence="6">
    <location>
        <begin position="854"/>
        <end position="878"/>
    </location>
</feature>
<dbReference type="AlphaFoldDB" id="A0AAD9FV51"/>
<feature type="compositionally biased region" description="Basic and acidic residues" evidence="6">
    <location>
        <begin position="54"/>
        <end position="94"/>
    </location>
</feature>
<gene>
    <name evidence="7" type="ORF">DB88DRAFT_482862</name>
</gene>
<dbReference type="Proteomes" id="UP001182556">
    <property type="component" value="Unassembled WGS sequence"/>
</dbReference>
<dbReference type="PANTHER" id="PTHR47936">
    <property type="entry name" value="PPR_LONG DOMAIN-CONTAINING PROTEIN"/>
    <property type="match status" value="1"/>
</dbReference>
<evidence type="ECO:0000256" key="3">
    <source>
        <dbReference type="ARBA" id="ARBA00044493"/>
    </source>
</evidence>
<sequence length="910" mass="102018">MRKIASTRLATRLQASLSVRPPAILTLSQREYHGDPGPSTVRRQNSNSAIRPTKQFEGDRPSFADRIRRGSREVDVERSSTRDGQNGDRSESAHAGRGLGLGAGSTSGMRGRGGPRSFGRGGGRGGGPGRQDFGAGRNVGSSESGGMADKRPSRGGRPVSTPRYRGLRDKALESERPTDHQGDPYTTSARITEWIKRHPSPIPPKAIDELMRMVMDAPRYRVNTVVWNQLISILAKEHRLNTMWKALQFMKKRAYHPNSRTYTIMLNAYAGARHMGEDLAFVPDQKPSERVWQRVLTVYNESQANIMECINKVKAAKTSKDDLDYGLSGEDALREGRATEPTPISQIKAQINPTPTNAYIKLLARFGMWGQLEKVQLAMDKEGPLSPNTRTYHILFSALMNRRAQQMEKRYTGAKNELPKMLSAEEYGSSARLMWDEAVRRFHPVNPPLGHQVDKERLIDEELALLAMKAFLTGRPMDQHLALSLIPYMWNLPPLSSAGPASMTASMSDVEQGGRDSLDVPHYMRSLPRLSLSSKTATALILALSRANKVTAAATWARHMMSRPDIRKEMDFGLIRSLMYAFGSEGDLDSINEIMETYQPPTGKAGWQPYIWENAMIACRVRGDFESALRVFRRMTHLAYGTEDGEPKASRRKYVWHLPRGKDKDINGRPFYRPDPQEPTAKVMSLLFKAAFAGNSQIITDKNTRRAFNVFASFPMNQFFTIPADDFKRGYEIRLLQDRASDHSGEIHASLVHAAEWRLSLAKDVEKATDLMLANARPEEVDSLVALKEKMTTLVRTWGKLLDGKPEAQLTGGRATLRSGLRAEDTQAESGMPASSARTSHNVAKKSKKHRQEEEDDDDDGFYVEDDIEDAFEGVSEEDVLRQADMEQREWNEQPRKGRTGGRQGSMSRR</sequence>
<dbReference type="InterPro" id="IPR011990">
    <property type="entry name" value="TPR-like_helical_dom_sf"/>
</dbReference>
<comment type="similarity">
    <text evidence="1">Belongs to the CCM1 family.</text>
</comment>
<keyword evidence="8" id="KW-1185">Reference proteome</keyword>
<feature type="repeat" description="PPR" evidence="5">
    <location>
        <begin position="223"/>
        <end position="257"/>
    </location>
</feature>
<reference evidence="7" key="1">
    <citation type="submission" date="2023-02" db="EMBL/GenBank/DDBJ databases">
        <title>Identification and recombinant expression of a fungal hydrolase from Papiliotrema laurentii that hydrolyzes apple cutin and clears colloidal polyester polyurethane.</title>
        <authorList>
            <consortium name="DOE Joint Genome Institute"/>
            <person name="Roman V.A."/>
            <person name="Bojanowski C."/>
            <person name="Crable B.R."/>
            <person name="Wagner D.N."/>
            <person name="Hung C.S."/>
            <person name="Nadeau L.J."/>
            <person name="Schratz L."/>
            <person name="Haridas S."/>
            <person name="Pangilinan J."/>
            <person name="Lipzen A."/>
            <person name="Na H."/>
            <person name="Yan M."/>
            <person name="Ng V."/>
            <person name="Grigoriev I.V."/>
            <person name="Spatafora J.W."/>
            <person name="Barlow D."/>
            <person name="Biffinger J."/>
            <person name="Kelley-Loughnane N."/>
            <person name="Varaljay V.A."/>
            <person name="Crookes-Goodson W.J."/>
        </authorList>
    </citation>
    <scope>NUCLEOTIDE SEQUENCE</scope>
    <source>
        <strain evidence="7">5307AH</strain>
    </source>
</reference>